<keyword evidence="2" id="KW-0479">Metal-binding</keyword>
<comment type="similarity">
    <text evidence="1">Belongs to the FAH family.</text>
</comment>
<evidence type="ECO:0000259" key="3">
    <source>
        <dbReference type="Pfam" id="PF01557"/>
    </source>
</evidence>
<evidence type="ECO:0000313" key="4">
    <source>
        <dbReference type="EMBL" id="NMG75633.1"/>
    </source>
</evidence>
<dbReference type="Proteomes" id="UP000648984">
    <property type="component" value="Unassembled WGS sequence"/>
</dbReference>
<evidence type="ECO:0000313" key="5">
    <source>
        <dbReference type="Proteomes" id="UP000648984"/>
    </source>
</evidence>
<dbReference type="RefSeq" id="WP_169260784.1">
    <property type="nucleotide sequence ID" value="NZ_WTVQ01000019.1"/>
</dbReference>
<comment type="caution">
    <text evidence="4">The sequence shown here is derived from an EMBL/GenBank/DDBJ whole genome shotgun (WGS) entry which is preliminary data.</text>
</comment>
<dbReference type="Gene3D" id="3.90.850.10">
    <property type="entry name" value="Fumarylacetoacetase-like, C-terminal domain"/>
    <property type="match status" value="1"/>
</dbReference>
<reference evidence="4 5" key="1">
    <citation type="submission" date="2019-12" db="EMBL/GenBank/DDBJ databases">
        <title>Comparative genomics gives insights into the taxonomy of the Azoarcus-Aromatoleum group and reveals separate origins of nif in the plant-associated Azoarcus and non-plant-associated Aromatoleum sub-groups.</title>
        <authorList>
            <person name="Lafos M."/>
            <person name="Maluk M."/>
            <person name="Batista M."/>
            <person name="Junghare M."/>
            <person name="Carmona M."/>
            <person name="Faoro H."/>
            <person name="Cruz L.M."/>
            <person name="Battistoni F."/>
            <person name="De Souza E."/>
            <person name="Pedrosa F."/>
            <person name="Chen W.-M."/>
            <person name="Poole P.S."/>
            <person name="Dixon R.A."/>
            <person name="James E.K."/>
        </authorList>
    </citation>
    <scope>NUCLEOTIDE SEQUENCE [LARGE SCALE GENOMIC DNA]</scope>
    <source>
        <strain evidence="4 5">22Lin</strain>
    </source>
</reference>
<dbReference type="PANTHER" id="PTHR42796:SF4">
    <property type="entry name" value="FUMARYLACETOACETATE HYDROLASE DOMAIN-CONTAINING PROTEIN 2A"/>
    <property type="match status" value="1"/>
</dbReference>
<dbReference type="EMBL" id="WTVQ01000019">
    <property type="protein sequence ID" value="NMG75633.1"/>
    <property type="molecule type" value="Genomic_DNA"/>
</dbReference>
<dbReference type="Pfam" id="PF01557">
    <property type="entry name" value="FAA_hydrolase"/>
    <property type="match status" value="1"/>
</dbReference>
<gene>
    <name evidence="4" type="ORF">GPA25_12775</name>
</gene>
<proteinExistence type="inferred from homology"/>
<organism evidence="4 5">
    <name type="scientific">Aromatoleum diolicum</name>
    <dbReference type="NCBI Taxonomy" id="75796"/>
    <lineage>
        <taxon>Bacteria</taxon>
        <taxon>Pseudomonadati</taxon>
        <taxon>Pseudomonadota</taxon>
        <taxon>Betaproteobacteria</taxon>
        <taxon>Rhodocyclales</taxon>
        <taxon>Rhodocyclaceae</taxon>
        <taxon>Aromatoleum</taxon>
    </lineage>
</organism>
<evidence type="ECO:0000256" key="2">
    <source>
        <dbReference type="ARBA" id="ARBA00022723"/>
    </source>
</evidence>
<dbReference type="PANTHER" id="PTHR42796">
    <property type="entry name" value="FUMARYLACETOACETATE HYDROLASE DOMAIN-CONTAINING PROTEIN 2A-RELATED"/>
    <property type="match status" value="1"/>
</dbReference>
<evidence type="ECO:0000256" key="1">
    <source>
        <dbReference type="ARBA" id="ARBA00010211"/>
    </source>
</evidence>
<feature type="domain" description="Fumarylacetoacetase-like C-terminal" evidence="3">
    <location>
        <begin position="72"/>
        <end position="277"/>
    </location>
</feature>
<name>A0ABX1QBC6_9RHOO</name>
<dbReference type="InterPro" id="IPR036663">
    <property type="entry name" value="Fumarylacetoacetase_C_sf"/>
</dbReference>
<sequence length="280" mass="30146">MKLVRYGPRGRERPGLIDAEGRLRDLSAHVDDIDGAALAPARLAALRRRAPASLPRVPGRPRLGVPVAGVGKIVAVGLNYREHAQSGHVLPAEPILFMKAPSALCGPRDPVRLPPGAVKGDWEVELALVIGRRARRVPASQALAHVAGYCVANDVSERAFQFERGPQWDKGKSCDTFCPLGPWLVTHDEIADPQALDMRLTLNGETMQAASTTDMLFPCADIVAFVSDFMTLLPGDVILTGTPPGSGFLRSPPRFLRHGDRLRLAIAGLGEQRSRIVADA</sequence>
<dbReference type="GO" id="GO:0016853">
    <property type="term" value="F:isomerase activity"/>
    <property type="evidence" value="ECO:0007669"/>
    <property type="project" value="UniProtKB-KW"/>
</dbReference>
<keyword evidence="5" id="KW-1185">Reference proteome</keyword>
<protein>
    <submittedName>
        <fullName evidence="4">2-hydroxyhepta-2,4-diene-1,7-dioate isomerase</fullName>
    </submittedName>
</protein>
<dbReference type="InterPro" id="IPR051121">
    <property type="entry name" value="FAH"/>
</dbReference>
<dbReference type="SUPFAM" id="SSF56529">
    <property type="entry name" value="FAH"/>
    <property type="match status" value="1"/>
</dbReference>
<keyword evidence="4" id="KW-0413">Isomerase</keyword>
<accession>A0ABX1QBC6</accession>
<dbReference type="InterPro" id="IPR011234">
    <property type="entry name" value="Fumarylacetoacetase-like_C"/>
</dbReference>